<name>A0A9W8G2W5_9FUNG</name>
<keyword evidence="1" id="KW-0040">ANK repeat</keyword>
<organism evidence="3 4">
    <name type="scientific">Coemansia spiralis</name>
    <dbReference type="NCBI Taxonomy" id="417178"/>
    <lineage>
        <taxon>Eukaryota</taxon>
        <taxon>Fungi</taxon>
        <taxon>Fungi incertae sedis</taxon>
        <taxon>Zoopagomycota</taxon>
        <taxon>Kickxellomycotina</taxon>
        <taxon>Kickxellomycetes</taxon>
        <taxon>Kickxellales</taxon>
        <taxon>Kickxellaceae</taxon>
        <taxon>Coemansia</taxon>
    </lineage>
</organism>
<dbReference type="PANTHER" id="PTHR24192:SF3">
    <property type="entry name" value="ANKYRIN REPEAT DOMAIN 40"/>
    <property type="match status" value="1"/>
</dbReference>
<protein>
    <recommendedName>
        <fullName evidence="5">Ankyrin</fullName>
    </recommendedName>
</protein>
<proteinExistence type="predicted"/>
<evidence type="ECO:0008006" key="5">
    <source>
        <dbReference type="Google" id="ProtNLM"/>
    </source>
</evidence>
<reference evidence="3" key="1">
    <citation type="submission" date="2022-07" db="EMBL/GenBank/DDBJ databases">
        <title>Phylogenomic reconstructions and comparative analyses of Kickxellomycotina fungi.</title>
        <authorList>
            <person name="Reynolds N.K."/>
            <person name="Stajich J.E."/>
            <person name="Barry K."/>
            <person name="Grigoriev I.V."/>
            <person name="Crous P."/>
            <person name="Smith M.E."/>
        </authorList>
    </citation>
    <scope>NUCLEOTIDE SEQUENCE</scope>
    <source>
        <strain evidence="3">NRRL 3115</strain>
    </source>
</reference>
<dbReference type="InterPro" id="IPR036770">
    <property type="entry name" value="Ankyrin_rpt-contain_sf"/>
</dbReference>
<dbReference type="SUPFAM" id="SSF48403">
    <property type="entry name" value="Ankyrin repeat"/>
    <property type="match status" value="1"/>
</dbReference>
<evidence type="ECO:0000256" key="1">
    <source>
        <dbReference type="PROSITE-ProRule" id="PRU00023"/>
    </source>
</evidence>
<dbReference type="AlphaFoldDB" id="A0A9W8G2W5"/>
<dbReference type="InterPro" id="IPR039195">
    <property type="entry name" value="ANKRD40"/>
</dbReference>
<dbReference type="InterPro" id="IPR002110">
    <property type="entry name" value="Ankyrin_rpt"/>
</dbReference>
<dbReference type="PROSITE" id="PS50088">
    <property type="entry name" value="ANK_REPEAT"/>
    <property type="match status" value="1"/>
</dbReference>
<comment type="caution">
    <text evidence="3">The sequence shown here is derived from an EMBL/GenBank/DDBJ whole genome shotgun (WGS) entry which is preliminary data.</text>
</comment>
<feature type="region of interest" description="Disordered" evidence="2">
    <location>
        <begin position="92"/>
        <end position="126"/>
    </location>
</feature>
<feature type="repeat" description="ANK" evidence="1">
    <location>
        <begin position="39"/>
        <end position="71"/>
    </location>
</feature>
<sequence>MFLDEREENFREMAALGNVKAIMAYLRGGVDINGQNKVNGWTALHWACARSNARVVDILIRAGANVDIENNKGQTPIQVCKEDSVRALFPGQKNDVCENNNNGDGGLPAAGKQEGSDSSAEPSFVPNYLANPDLSKAWGIPEDAIMPIQSESGYMQQLQYEASMTKSNANPKRGGERGDVSASTIPTAATSTKTQERELLVYNGRFDDRNLLGSVFVDPHAQTISGLKKQIAEEIDGLPGNEEALVLARYNGKQTVPVGAKQETFRVDKIFRNADEAVIVLHKNSS</sequence>
<dbReference type="SMART" id="SM00248">
    <property type="entry name" value="ANK"/>
    <property type="match status" value="1"/>
</dbReference>
<dbReference type="EMBL" id="JANBTW010000082">
    <property type="protein sequence ID" value="KAJ2672497.1"/>
    <property type="molecule type" value="Genomic_DNA"/>
</dbReference>
<evidence type="ECO:0000313" key="3">
    <source>
        <dbReference type="EMBL" id="KAJ2672497.1"/>
    </source>
</evidence>
<dbReference type="Gene3D" id="1.25.40.20">
    <property type="entry name" value="Ankyrin repeat-containing domain"/>
    <property type="match status" value="1"/>
</dbReference>
<dbReference type="PANTHER" id="PTHR24192">
    <property type="entry name" value="ANKYRIN REPEAT DOMAIN 40"/>
    <property type="match status" value="1"/>
</dbReference>
<evidence type="ECO:0000313" key="4">
    <source>
        <dbReference type="Proteomes" id="UP001151518"/>
    </source>
</evidence>
<evidence type="ECO:0000256" key="2">
    <source>
        <dbReference type="SAM" id="MobiDB-lite"/>
    </source>
</evidence>
<dbReference type="PROSITE" id="PS50297">
    <property type="entry name" value="ANK_REP_REGION"/>
    <property type="match status" value="1"/>
</dbReference>
<dbReference type="Proteomes" id="UP001151518">
    <property type="component" value="Unassembled WGS sequence"/>
</dbReference>
<accession>A0A9W8G2W5</accession>
<gene>
    <name evidence="3" type="ORF">GGI25_005100</name>
</gene>
<dbReference type="Pfam" id="PF12796">
    <property type="entry name" value="Ank_2"/>
    <property type="match status" value="1"/>
</dbReference>
<dbReference type="OrthoDB" id="539213at2759"/>